<dbReference type="InterPro" id="IPR004843">
    <property type="entry name" value="Calcineurin-like_PHP"/>
</dbReference>
<feature type="domain" description="Calcineurin-like phosphoesterase" evidence="5">
    <location>
        <begin position="9"/>
        <end position="255"/>
    </location>
</feature>
<dbReference type="EMBL" id="CAADFL010000046">
    <property type="protein sequence ID" value="VFK07624.1"/>
    <property type="molecule type" value="Genomic_DNA"/>
</dbReference>
<evidence type="ECO:0000256" key="4">
    <source>
        <dbReference type="ARBA" id="ARBA00025742"/>
    </source>
</evidence>
<evidence type="ECO:0000313" key="8">
    <source>
        <dbReference type="EMBL" id="VFK07624.1"/>
    </source>
</evidence>
<dbReference type="Gene3D" id="3.60.21.10">
    <property type="match status" value="1"/>
</dbReference>
<keyword evidence="3" id="KW-0408">Iron</keyword>
<dbReference type="GO" id="GO:0016787">
    <property type="term" value="F:hydrolase activity"/>
    <property type="evidence" value="ECO:0007669"/>
    <property type="project" value="UniProtKB-KW"/>
</dbReference>
<dbReference type="PANTHER" id="PTHR42988">
    <property type="entry name" value="PHOSPHOHYDROLASE"/>
    <property type="match status" value="1"/>
</dbReference>
<keyword evidence="1" id="KW-0479">Metal-binding</keyword>
<keyword evidence="2" id="KW-0378">Hydrolase</keyword>
<dbReference type="AlphaFoldDB" id="A0A450SGH7"/>
<dbReference type="GO" id="GO:0046872">
    <property type="term" value="F:metal ion binding"/>
    <property type="evidence" value="ECO:0007669"/>
    <property type="project" value="UniProtKB-KW"/>
</dbReference>
<dbReference type="SUPFAM" id="SSF56300">
    <property type="entry name" value="Metallo-dependent phosphatases"/>
    <property type="match status" value="1"/>
</dbReference>
<proteinExistence type="inferred from homology"/>
<sequence length="343" mass="39362">MAAENNLIHILHLSDLYLESESFANVFRMQLEADLIQELRLNRLAYLVLSGDITQRASEAEFRAAFGMVDGLVKRFGLDASRVVVVPGNHDVDWDLSEDAYPFIPKRKLPTKLLEGRYIPAGETGTRVRDDEKYQKRFAPFDEHFYRHVYPGERYPLEEAEQFLWRENPEERILFLGLNSCWQIDHHFTGRASIDALALSNALDRLNEDREKYHGWLKIAVWHHPVTGRGAMNADFMQQLAVHGFRICLHGHIHEAMEGFHQYDDTRKIHIVGAGTFGAPAKKQITGIPLQYNLLTLDPATGEMRVDTRKKEKPHGAWSADARWGDKNEPKAWYGFSVRAGAR</sequence>
<name>A0A450SGH7_9GAMM</name>
<dbReference type="InterPro" id="IPR050884">
    <property type="entry name" value="CNP_phosphodiesterase-III"/>
</dbReference>
<dbReference type="InterPro" id="IPR029052">
    <property type="entry name" value="Metallo-depent_PP-like"/>
</dbReference>
<reference evidence="7" key="1">
    <citation type="submission" date="2019-02" db="EMBL/GenBank/DDBJ databases">
        <authorList>
            <person name="Gruber-Vodicka R. H."/>
            <person name="Seah K. B. B."/>
        </authorList>
    </citation>
    <scope>NUCLEOTIDE SEQUENCE</scope>
    <source>
        <strain evidence="7">BECK_BZ163</strain>
        <strain evidence="8">BECK_BZ164</strain>
        <strain evidence="6">BECK_BZ165</strain>
    </source>
</reference>
<evidence type="ECO:0000313" key="6">
    <source>
        <dbReference type="EMBL" id="VFJ44773.1"/>
    </source>
</evidence>
<comment type="similarity">
    <text evidence="4">Belongs to the cyclic nucleotide phosphodiesterase class-III family.</text>
</comment>
<dbReference type="EMBL" id="CAADFA010000016">
    <property type="protein sequence ID" value="VFJ44773.1"/>
    <property type="molecule type" value="Genomic_DNA"/>
</dbReference>
<evidence type="ECO:0000256" key="2">
    <source>
        <dbReference type="ARBA" id="ARBA00022801"/>
    </source>
</evidence>
<evidence type="ECO:0000256" key="1">
    <source>
        <dbReference type="ARBA" id="ARBA00022723"/>
    </source>
</evidence>
<evidence type="ECO:0000259" key="5">
    <source>
        <dbReference type="Pfam" id="PF00149"/>
    </source>
</evidence>
<evidence type="ECO:0000256" key="3">
    <source>
        <dbReference type="ARBA" id="ARBA00023004"/>
    </source>
</evidence>
<dbReference type="EMBL" id="CAADEZ010000098">
    <property type="protein sequence ID" value="VFJ52131.1"/>
    <property type="molecule type" value="Genomic_DNA"/>
</dbReference>
<dbReference type="Pfam" id="PF00149">
    <property type="entry name" value="Metallophos"/>
    <property type="match status" value="1"/>
</dbReference>
<protein>
    <submittedName>
        <fullName evidence="7">3',5'-cyclic AMP phosphodiesterase CpdA</fullName>
    </submittedName>
</protein>
<evidence type="ECO:0000313" key="7">
    <source>
        <dbReference type="EMBL" id="VFJ52131.1"/>
    </source>
</evidence>
<accession>A0A450SGH7</accession>
<gene>
    <name evidence="7" type="ORF">BECKFM1743A_GA0114220_100983</name>
    <name evidence="8" type="ORF">BECKFM1743B_GA0114221_100464</name>
    <name evidence="6" type="ORF">BECKFM1743C_GA0114222_100168</name>
</gene>
<organism evidence="7">
    <name type="scientific">Candidatus Kentrum sp. FM</name>
    <dbReference type="NCBI Taxonomy" id="2126340"/>
    <lineage>
        <taxon>Bacteria</taxon>
        <taxon>Pseudomonadati</taxon>
        <taxon>Pseudomonadota</taxon>
        <taxon>Gammaproteobacteria</taxon>
        <taxon>Candidatus Kentrum</taxon>
    </lineage>
</organism>
<dbReference type="PANTHER" id="PTHR42988:SF2">
    <property type="entry name" value="CYCLIC NUCLEOTIDE PHOSPHODIESTERASE CBUA0032-RELATED"/>
    <property type="match status" value="1"/>
</dbReference>